<feature type="domain" description="Fibronectin type-III" evidence="3">
    <location>
        <begin position="1301"/>
        <end position="1394"/>
    </location>
</feature>
<reference evidence="5" key="1">
    <citation type="submission" date="2025-08" db="UniProtKB">
        <authorList>
            <consortium name="RefSeq"/>
        </authorList>
    </citation>
    <scope>IDENTIFICATION</scope>
    <source>
        <tissue evidence="5">Brain</tissue>
    </source>
</reference>
<keyword evidence="4" id="KW-1185">Reference proteome</keyword>
<feature type="signal peptide" evidence="2">
    <location>
        <begin position="1"/>
        <end position="21"/>
    </location>
</feature>
<evidence type="ECO:0000313" key="5">
    <source>
        <dbReference type="RefSeq" id="XP_012901004.1"/>
    </source>
</evidence>
<feature type="compositionally biased region" description="Pro residues" evidence="1">
    <location>
        <begin position="955"/>
        <end position="967"/>
    </location>
</feature>
<dbReference type="InterPro" id="IPR003961">
    <property type="entry name" value="FN3_dom"/>
</dbReference>
<sequence length="1536" mass="168556">MLSSLGCLLFCGSIALALGNAQKLPKGKRPSLKVHINTTSDSILLKFLRPNPNVKLEGFLLGYGSNLSPNQYFPLPAEGKFTEAVVDAEPKYLIVVRPAPPPSQKKSCSGKSRSRKPLQLVVGTLTPSSVFLSWGFLINPHHDWTLPSHCPNDRYYTIRYREKDKEKKWVFQLCPATETIVENLKPNTVYEFGVKDNGEGGIWSKIFNHKTVVGSKKVNGKIQSTYDQVHTVPAYVPRKLIPITVIKQVIQNVTHRASTKSPDKTSFGGTILVHLIIPGLNETTVKLPTSIMLEISDAIKTQLAKNETLALPAESKTPDVEKIPARAITVTPESMPKTTKPTVSSALDFSEKTLVLSERTPEILQTILIPRFELPLSTLAPKRLPEFPQSNTPFPFEKPEGTLASSGKPWIVPTSKTSEDSKLLSPRTATYDVFSSPATSDEPEMSESHTATSDPFLDSVPPKTSRTLEQPRATLAPSETPFVPQKLEIFTSPEMPPTTPAAQQTTSIPSTPKRRVRPKTPRTKPERTTSPGTVTPKIPKIPESTQTTLAPSKTPFISLKPKIPLTPEETSTKPAPPKTKRPGRRPRPKTTPSPDVPKSKPVLEPATVPPEPLVPTIASKPSKRPKTTRRPDALQIQPDSKPPKQLLPKPQTPAQPDMPPTKPVFEPVTLETEAPSPTIVPATDLEPVTLRIETPMTTLAPKTSQRPRTRRPRPKHKSTPSPATSQSKLVPVTDLEPVTLRTETPGTTLVPTADLEPVVLRTETWVTTQAPKTSKRTRRPRPKHKTTPTSEAPKKKLAPTTDLEPGPLRTKAPEIVVPPTALEPITLRTKAPETTLAPKPAQRTRRPRPRPKTTSSPEATQTKQAPTELQTLILKPVTSPSLEMTQSQPVSEVLELITLSTEPSKEALAPTVTDYLYPSAKAPLSPEEPKTGVVESITNVSEPPETTLAPKQAPHAPPKPKTSPHPRIPQTHPAHEVSQPITSKPKASPSPEVSYTLPVPRDVLLPPKPDPEVSQSEPVLQPVTFRLDLPETTIAPLETRGSPFIPMISPSTGEEELQTTLEETDHSTQKFFTTKIPLTTELVTTQAPHRLYTTPVRPRIPDKTHIRPILNKTTTRPSRLKPSKTPKGNGMGTGVKQAPKPSGAGKNVSMDSTHSTKKPAAVPGTRRPHLPPRPVPPRRKPLPPNNVTGKPGSTGIILSGRVTSPPLRATLGPTEAPSERTETDEKQPTAPASGEDLVNITDFSSSPTRETDPLGKPRFKGPHVRYIQKPENRPCSITDSVKRFPKEDATEGNATSPPQNPPTNLTVVTVEGCPSFVILDWDKPLNDTVTEYEVISRENGSFSGKNESVQITNQTFSTVENLKPDTSYEFQVKPKNPLGEGPPSNTVAFSTESADPRVSEPVSAGRDAIWTERPFNSDSYSECKGKQYVKRTWYKKFVGVQLCNSLRYKIYLSDSLTGKFYNIGDQRGHGEDHCQFVDSFLDGRTGQQLSSDQLPTKEGYFRAVRQEPVQFGEIGGHTQINYVQWYECGTTIPGKW</sequence>
<feature type="domain" description="Fibronectin type-III" evidence="3">
    <location>
        <begin position="116"/>
        <end position="214"/>
    </location>
</feature>
<organism evidence="4 5">
    <name type="scientific">Mustela putorius furo</name>
    <name type="common">European domestic ferret</name>
    <name type="synonym">Mustela furo</name>
    <dbReference type="NCBI Taxonomy" id="9669"/>
    <lineage>
        <taxon>Eukaryota</taxon>
        <taxon>Metazoa</taxon>
        <taxon>Chordata</taxon>
        <taxon>Craniata</taxon>
        <taxon>Vertebrata</taxon>
        <taxon>Euteleostomi</taxon>
        <taxon>Mammalia</taxon>
        <taxon>Eutheria</taxon>
        <taxon>Laurasiatheria</taxon>
        <taxon>Carnivora</taxon>
        <taxon>Caniformia</taxon>
        <taxon>Musteloidea</taxon>
        <taxon>Mustelidae</taxon>
        <taxon>Mustelinae</taxon>
        <taxon>Mustela</taxon>
    </lineage>
</organism>
<dbReference type="PANTHER" id="PTHR23197:SF10">
    <property type="entry name" value="TARGET OF NESH-SH3"/>
    <property type="match status" value="1"/>
</dbReference>
<gene>
    <name evidence="5" type="primary">LOC101691019</name>
</gene>
<dbReference type="OrthoDB" id="6129306at2759"/>
<feature type="chain" id="PRO_5035857258" evidence="2">
    <location>
        <begin position="22"/>
        <end position="1536"/>
    </location>
</feature>
<name>A0A8U0NKB3_MUSPF</name>
<dbReference type="Proteomes" id="UP000000715">
    <property type="component" value="Unplaced"/>
</dbReference>
<dbReference type="SUPFAM" id="SSF49265">
    <property type="entry name" value="Fibronectin type III"/>
    <property type="match status" value="2"/>
</dbReference>
<evidence type="ECO:0000256" key="1">
    <source>
        <dbReference type="SAM" id="MobiDB-lite"/>
    </source>
</evidence>
<dbReference type="RefSeq" id="XP_012901004.1">
    <property type="nucleotide sequence ID" value="XM_013045550.2"/>
</dbReference>
<feature type="region of interest" description="Disordered" evidence="1">
    <location>
        <begin position="1375"/>
        <end position="1403"/>
    </location>
</feature>
<dbReference type="PROSITE" id="PS50853">
    <property type="entry name" value="FN3"/>
    <property type="match status" value="2"/>
</dbReference>
<dbReference type="FunFam" id="2.60.40.10:FF:000292">
    <property type="entry name" value="Target of Nesh-SH3 isoform 1"/>
    <property type="match status" value="1"/>
</dbReference>
<feature type="compositionally biased region" description="Basic and acidic residues" evidence="1">
    <location>
        <begin position="1217"/>
        <end position="1227"/>
    </location>
</feature>
<dbReference type="GO" id="GO:0030198">
    <property type="term" value="P:extracellular matrix organization"/>
    <property type="evidence" value="ECO:0007669"/>
    <property type="project" value="TreeGrafter"/>
</dbReference>
<feature type="compositionally biased region" description="Low complexity" evidence="1">
    <location>
        <begin position="637"/>
        <end position="649"/>
    </location>
</feature>
<feature type="compositionally biased region" description="Basic residues" evidence="1">
    <location>
        <begin position="705"/>
        <end position="718"/>
    </location>
</feature>
<dbReference type="Gene3D" id="2.60.40.10">
    <property type="entry name" value="Immunoglobulins"/>
    <property type="match status" value="2"/>
</dbReference>
<dbReference type="InterPro" id="IPR049109">
    <property type="entry name" value="TARSH/FNDC1_C"/>
</dbReference>
<feature type="compositionally biased region" description="Polar residues" evidence="1">
    <location>
        <begin position="741"/>
        <end position="750"/>
    </location>
</feature>
<feature type="compositionally biased region" description="Low complexity" evidence="1">
    <location>
        <begin position="500"/>
        <end position="511"/>
    </location>
</feature>
<feature type="compositionally biased region" description="Basic residues" evidence="1">
    <location>
        <begin position="842"/>
        <end position="851"/>
    </location>
</feature>
<feature type="compositionally biased region" description="Basic residues" evidence="1">
    <location>
        <begin position="773"/>
        <end position="786"/>
    </location>
</feature>
<keyword evidence="2" id="KW-0732">Signal</keyword>
<feature type="compositionally biased region" description="Polar residues" evidence="1">
    <location>
        <begin position="858"/>
        <end position="870"/>
    </location>
</feature>
<feature type="compositionally biased region" description="Basic residues" evidence="1">
    <location>
        <begin position="578"/>
        <end position="588"/>
    </location>
</feature>
<evidence type="ECO:0000259" key="3">
    <source>
        <dbReference type="PROSITE" id="PS50853"/>
    </source>
</evidence>
<dbReference type="CDD" id="cd00063">
    <property type="entry name" value="FN3"/>
    <property type="match status" value="2"/>
</dbReference>
<dbReference type="InterPro" id="IPR036116">
    <property type="entry name" value="FN3_sf"/>
</dbReference>
<dbReference type="Pfam" id="PF21731">
    <property type="entry name" value="TARSH_C"/>
    <property type="match status" value="1"/>
</dbReference>
<proteinExistence type="predicted"/>
<dbReference type="InterPro" id="IPR013783">
    <property type="entry name" value="Ig-like_fold"/>
</dbReference>
<dbReference type="Pfam" id="PF00041">
    <property type="entry name" value="fn3"/>
    <property type="match status" value="1"/>
</dbReference>
<accession>A0A8U0NKB3</accession>
<feature type="compositionally biased region" description="Pro residues" evidence="1">
    <location>
        <begin position="650"/>
        <end position="662"/>
    </location>
</feature>
<protein>
    <submittedName>
        <fullName evidence="5">Target of Nesh-SH3 isoform X15</fullName>
    </submittedName>
</protein>
<dbReference type="CTD" id="25890"/>
<dbReference type="GO" id="GO:0010811">
    <property type="term" value="P:positive regulation of cell-substrate adhesion"/>
    <property type="evidence" value="ECO:0007669"/>
    <property type="project" value="TreeGrafter"/>
</dbReference>
<feature type="region of interest" description="Disordered" evidence="1">
    <location>
        <begin position="920"/>
        <end position="1018"/>
    </location>
</feature>
<dbReference type="FunFam" id="2.60.40.10:FF:000288">
    <property type="entry name" value="target of Nesh-SH3 isoform X5"/>
    <property type="match status" value="1"/>
</dbReference>
<dbReference type="PANTHER" id="PTHR23197">
    <property type="entry name" value="TARSH-RELATED FIBRONECTIN DOMAIN-CONTAINING"/>
    <property type="match status" value="1"/>
</dbReference>
<feature type="compositionally biased region" description="Basic residues" evidence="1">
    <location>
        <begin position="512"/>
        <end position="522"/>
    </location>
</feature>
<feature type="compositionally biased region" description="Basic residues" evidence="1">
    <location>
        <begin position="1166"/>
        <end position="1181"/>
    </location>
</feature>
<feature type="compositionally biased region" description="Polar residues" evidence="1">
    <location>
        <begin position="1383"/>
        <end position="1393"/>
    </location>
</feature>
<evidence type="ECO:0000256" key="2">
    <source>
        <dbReference type="SAM" id="SignalP"/>
    </source>
</evidence>
<feature type="region of interest" description="Disordered" evidence="1">
    <location>
        <begin position="387"/>
        <end position="870"/>
    </location>
</feature>
<dbReference type="GeneID" id="101691019"/>
<feature type="region of interest" description="Disordered" evidence="1">
    <location>
        <begin position="1095"/>
        <end position="1280"/>
    </location>
</feature>
<evidence type="ECO:0000313" key="4">
    <source>
        <dbReference type="Proteomes" id="UP000000715"/>
    </source>
</evidence>